<accession>A0A124IAE4</accession>
<dbReference type="STRING" id="661399.AQJ67_08770"/>
<feature type="region of interest" description="Disordered" evidence="1">
    <location>
        <begin position="1"/>
        <end position="57"/>
    </location>
</feature>
<sequence length="239" mass="23693">MARSAVAVDEAAEPLGPGAGHEGPAAVGFAQRGRVPRGGPGVGGVEEPDAELGGAGRLGVDRQTYGTRMVVGDQLRPGTAALDDAVRPSAALALERGAGAGEPGGVLDEEAGDAPVQGEGGGVGADLGAQGVQGGGVAVVDVGAFGGVGEVAEDVAQVEDGEVAQVRLPDQRAEFVRVGVDVLVGYVDQIAEDMAVGADDDVRAGRVDACDVRAQGVQEAEGKAFGRGRTARPTLRAAR</sequence>
<evidence type="ECO:0000313" key="3">
    <source>
        <dbReference type="Proteomes" id="UP000053429"/>
    </source>
</evidence>
<dbReference type="Proteomes" id="UP000053429">
    <property type="component" value="Unassembled WGS sequence"/>
</dbReference>
<keyword evidence="3" id="KW-1185">Reference proteome</keyword>
<proteinExistence type="predicted"/>
<gene>
    <name evidence="2" type="ORF">AQJ67_08770</name>
</gene>
<comment type="caution">
    <text evidence="2">The sequence shown here is derived from an EMBL/GenBank/DDBJ whole genome shotgun (WGS) entry which is preliminary data.</text>
</comment>
<dbReference type="EMBL" id="LMWY01000005">
    <property type="protein sequence ID" value="KUO05437.1"/>
    <property type="molecule type" value="Genomic_DNA"/>
</dbReference>
<protein>
    <submittedName>
        <fullName evidence="2">Uncharacterized protein</fullName>
    </submittedName>
</protein>
<reference evidence="2 3" key="1">
    <citation type="submission" date="2015-10" db="EMBL/GenBank/DDBJ databases">
        <title>Draft genome sequence of Streptomyces caeruleatus NRRL B-24802, type strain for the species Streptomyces caeruleatus.</title>
        <authorList>
            <person name="Ruckert C."/>
            <person name="Winkler A."/>
            <person name="Kalinowski J."/>
            <person name="Kampfer P."/>
            <person name="Glaeser S."/>
        </authorList>
    </citation>
    <scope>NUCLEOTIDE SEQUENCE [LARGE SCALE GENOMIC DNA]</scope>
    <source>
        <strain evidence="2 3">NRRL B-24802</strain>
    </source>
</reference>
<organism evidence="2 3">
    <name type="scientific">Streptomyces caeruleatus</name>
    <dbReference type="NCBI Taxonomy" id="661399"/>
    <lineage>
        <taxon>Bacteria</taxon>
        <taxon>Bacillati</taxon>
        <taxon>Actinomycetota</taxon>
        <taxon>Actinomycetes</taxon>
        <taxon>Kitasatosporales</taxon>
        <taxon>Streptomycetaceae</taxon>
        <taxon>Streptomyces</taxon>
    </lineage>
</organism>
<name>A0A124IAE4_9ACTN</name>
<evidence type="ECO:0000256" key="1">
    <source>
        <dbReference type="SAM" id="MobiDB-lite"/>
    </source>
</evidence>
<evidence type="ECO:0000313" key="2">
    <source>
        <dbReference type="EMBL" id="KUO05437.1"/>
    </source>
</evidence>
<dbReference type="AlphaFoldDB" id="A0A124IAE4"/>